<evidence type="ECO:0000256" key="2">
    <source>
        <dbReference type="ARBA" id="ARBA00022692"/>
    </source>
</evidence>
<comment type="caution">
    <text evidence="6">The sequence shown here is derived from an EMBL/GenBank/DDBJ whole genome shotgun (WGS) entry which is preliminary data.</text>
</comment>
<proteinExistence type="predicted"/>
<dbReference type="InterPro" id="IPR036259">
    <property type="entry name" value="MFS_trans_sf"/>
</dbReference>
<reference evidence="6 7" key="1">
    <citation type="submission" date="2024-01" db="EMBL/GenBank/DDBJ databases">
        <authorList>
            <person name="Allen C."/>
            <person name="Tagirdzhanova G."/>
        </authorList>
    </citation>
    <scope>NUCLEOTIDE SEQUENCE [LARGE SCALE GENOMIC DNA]</scope>
</reference>
<keyword evidence="3 5" id="KW-1133">Transmembrane helix</keyword>
<dbReference type="Gene3D" id="1.20.1250.20">
    <property type="entry name" value="MFS general substrate transporter like domains"/>
    <property type="match status" value="1"/>
</dbReference>
<evidence type="ECO:0000256" key="4">
    <source>
        <dbReference type="ARBA" id="ARBA00023136"/>
    </source>
</evidence>
<dbReference type="Proteomes" id="UP001642405">
    <property type="component" value="Unassembled WGS sequence"/>
</dbReference>
<dbReference type="Pfam" id="PF00083">
    <property type="entry name" value="Sugar_tr"/>
    <property type="match status" value="1"/>
</dbReference>
<evidence type="ECO:0000313" key="6">
    <source>
        <dbReference type="EMBL" id="CAK7211080.1"/>
    </source>
</evidence>
<feature type="transmembrane region" description="Helical" evidence="5">
    <location>
        <begin position="12"/>
        <end position="29"/>
    </location>
</feature>
<accession>A0ABP0AUX8</accession>
<feature type="transmembrane region" description="Helical" evidence="5">
    <location>
        <begin position="74"/>
        <end position="93"/>
    </location>
</feature>
<organism evidence="6 7">
    <name type="scientific">Sporothrix curviconia</name>
    <dbReference type="NCBI Taxonomy" id="1260050"/>
    <lineage>
        <taxon>Eukaryota</taxon>
        <taxon>Fungi</taxon>
        <taxon>Dikarya</taxon>
        <taxon>Ascomycota</taxon>
        <taxon>Pezizomycotina</taxon>
        <taxon>Sordariomycetes</taxon>
        <taxon>Sordariomycetidae</taxon>
        <taxon>Ophiostomatales</taxon>
        <taxon>Ophiostomataceae</taxon>
        <taxon>Sporothrix</taxon>
    </lineage>
</organism>
<dbReference type="InterPro" id="IPR005828">
    <property type="entry name" value="MFS_sugar_transport-like"/>
</dbReference>
<protein>
    <recommendedName>
        <fullName evidence="8">Major facilitator superfamily (MFS) profile domain-containing protein</fullName>
    </recommendedName>
</protein>
<comment type="subcellular location">
    <subcellularLocation>
        <location evidence="1">Membrane</location>
        <topology evidence="1">Multi-pass membrane protein</topology>
    </subcellularLocation>
</comment>
<keyword evidence="7" id="KW-1185">Reference proteome</keyword>
<gene>
    <name evidence="6" type="ORF">SCUCBS95973_001009</name>
</gene>
<keyword evidence="2 5" id="KW-0812">Transmembrane</keyword>
<dbReference type="PANTHER" id="PTHR48022:SF69">
    <property type="entry name" value="SUGAR TRANSPORTER"/>
    <property type="match status" value="1"/>
</dbReference>
<dbReference type="SUPFAM" id="SSF103473">
    <property type="entry name" value="MFS general substrate transporter"/>
    <property type="match status" value="1"/>
</dbReference>
<dbReference type="EMBL" id="CAWUHB010000003">
    <property type="protein sequence ID" value="CAK7211080.1"/>
    <property type="molecule type" value="Genomic_DNA"/>
</dbReference>
<evidence type="ECO:0000313" key="7">
    <source>
        <dbReference type="Proteomes" id="UP001642405"/>
    </source>
</evidence>
<evidence type="ECO:0000256" key="3">
    <source>
        <dbReference type="ARBA" id="ARBA00022989"/>
    </source>
</evidence>
<sequence length="94" mass="10149">MSCRLAEGSRRKLFLVGAASQCIAVAITFPDNPTAANGALFGFFLYIAVFGGTYLTVPWLYATEINPLRTHAKYAAAANVVNWSINFLIVMGMA</sequence>
<evidence type="ECO:0000256" key="1">
    <source>
        <dbReference type="ARBA" id="ARBA00004141"/>
    </source>
</evidence>
<feature type="transmembrane region" description="Helical" evidence="5">
    <location>
        <begin position="41"/>
        <end position="62"/>
    </location>
</feature>
<keyword evidence="4 5" id="KW-0472">Membrane</keyword>
<dbReference type="InterPro" id="IPR050360">
    <property type="entry name" value="MFS_Sugar_Transporters"/>
</dbReference>
<dbReference type="PANTHER" id="PTHR48022">
    <property type="entry name" value="PLASTIDIC GLUCOSE TRANSPORTER 4"/>
    <property type="match status" value="1"/>
</dbReference>
<name>A0ABP0AUX8_9PEZI</name>
<evidence type="ECO:0000256" key="5">
    <source>
        <dbReference type="SAM" id="Phobius"/>
    </source>
</evidence>
<evidence type="ECO:0008006" key="8">
    <source>
        <dbReference type="Google" id="ProtNLM"/>
    </source>
</evidence>